<dbReference type="Gene3D" id="3.20.20.210">
    <property type="match status" value="1"/>
</dbReference>
<keyword evidence="2" id="KW-1185">Reference proteome</keyword>
<evidence type="ECO:0000313" key="1">
    <source>
        <dbReference type="EMBL" id="SHF19463.1"/>
    </source>
</evidence>
<accession>A0A1M4ZN53</accession>
<dbReference type="Proteomes" id="UP000184476">
    <property type="component" value="Unassembled WGS sequence"/>
</dbReference>
<sequence>MLERKALLVGSLPFENEEEAMRQAINILGNTLFSLPDGEVGEKSEQYPLGSRQGWAMAAIDSCIADQERWEIVKDGQYGENGFPIDYDSLYKVKPKVSPQEMVQHLNFHYHDYFRTSYPLFQQLREQHQFPKLQFQVGTPTGMAIALHMLEPNQIFRYYDSFNERLAYEMNEILKQADDDVVIQLECPAELGLLYQSPEMIDHALNSVIGLVKRFEYPASIGIHLCYGDLNNKSLIHPPTLEILASFTNQLIQNWPQTHSLRYVHFPLAEGEIPPKKEENFYQPLKEIHLPSETRFIAGIVHEKCSFDDLKEIRNTIESIRDHKVDLACSCGMGRRSPEVSQHLMRVMKRLTEEK</sequence>
<dbReference type="AlphaFoldDB" id="A0A1M4ZN53"/>
<protein>
    <recommendedName>
        <fullName evidence="3">Methionine synthase II (Cobalamin-independent)</fullName>
    </recommendedName>
</protein>
<gene>
    <name evidence="1" type="ORF">SAMN05444392_11017</name>
</gene>
<proteinExistence type="predicted"/>
<evidence type="ECO:0000313" key="2">
    <source>
        <dbReference type="Proteomes" id="UP000184476"/>
    </source>
</evidence>
<reference evidence="1 2" key="1">
    <citation type="submission" date="2016-11" db="EMBL/GenBank/DDBJ databases">
        <authorList>
            <person name="Jaros S."/>
            <person name="Januszkiewicz K."/>
            <person name="Wedrychowicz H."/>
        </authorList>
    </citation>
    <scope>NUCLEOTIDE SEQUENCE [LARGE SCALE GENOMIC DNA]</scope>
    <source>
        <strain evidence="1 2">DSM 44666</strain>
    </source>
</reference>
<evidence type="ECO:0008006" key="3">
    <source>
        <dbReference type="Google" id="ProtNLM"/>
    </source>
</evidence>
<dbReference type="SUPFAM" id="SSF51726">
    <property type="entry name" value="UROD/MetE-like"/>
    <property type="match status" value="1"/>
</dbReference>
<dbReference type="InterPro" id="IPR038071">
    <property type="entry name" value="UROD/MetE-like_sf"/>
</dbReference>
<name>A0A1M4ZN53_9BACL</name>
<dbReference type="EMBL" id="FQVL01000010">
    <property type="protein sequence ID" value="SHF19463.1"/>
    <property type="molecule type" value="Genomic_DNA"/>
</dbReference>
<organism evidence="1 2">
    <name type="scientific">Seinonella peptonophila</name>
    <dbReference type="NCBI Taxonomy" id="112248"/>
    <lineage>
        <taxon>Bacteria</taxon>
        <taxon>Bacillati</taxon>
        <taxon>Bacillota</taxon>
        <taxon>Bacilli</taxon>
        <taxon>Bacillales</taxon>
        <taxon>Thermoactinomycetaceae</taxon>
        <taxon>Seinonella</taxon>
    </lineage>
</organism>
<dbReference type="STRING" id="112248.SAMN05444392_11017"/>